<keyword evidence="1 5" id="KW-0547">Nucleotide-binding</keyword>
<keyword evidence="6" id="KW-0175">Coiled coil</keyword>
<organism evidence="8 9">
    <name type="scientific">Leuconostoc fallax</name>
    <dbReference type="NCBI Taxonomy" id="1251"/>
    <lineage>
        <taxon>Bacteria</taxon>
        <taxon>Bacillati</taxon>
        <taxon>Bacillota</taxon>
        <taxon>Bacilli</taxon>
        <taxon>Lactobacillales</taxon>
        <taxon>Lactobacillaceae</taxon>
        <taxon>Leuconostoc</taxon>
    </lineage>
</organism>
<reference evidence="8 9" key="1">
    <citation type="journal article" date="2019" name="Appl. Microbiol. Biotechnol.">
        <title>Uncovering carbohydrate metabolism through a genotype-phenotype association study of 56 lactic acid bacteria genomes.</title>
        <authorList>
            <person name="Buron-Moles G."/>
            <person name="Chailyan A."/>
            <person name="Dolejs I."/>
            <person name="Forster J."/>
            <person name="Miks M.H."/>
        </authorList>
    </citation>
    <scope>NUCLEOTIDE SEQUENCE [LARGE SCALE GENOMIC DNA]</scope>
    <source>
        <strain evidence="8 9">ATCC 700006</strain>
    </source>
</reference>
<feature type="domain" description="UvrD-like helicase ATP-binding" evidence="7">
    <location>
        <begin position="210"/>
        <end position="628"/>
    </location>
</feature>
<dbReference type="GO" id="GO:0005829">
    <property type="term" value="C:cytosol"/>
    <property type="evidence" value="ECO:0007669"/>
    <property type="project" value="TreeGrafter"/>
</dbReference>
<keyword evidence="3 5" id="KW-0347">Helicase</keyword>
<evidence type="ECO:0000259" key="7">
    <source>
        <dbReference type="PROSITE" id="PS51198"/>
    </source>
</evidence>
<dbReference type="PANTHER" id="PTHR11070:SF17">
    <property type="entry name" value="DNA HELICASE IV"/>
    <property type="match status" value="1"/>
</dbReference>
<sequence length="790" mass="90207">MDKTVKQEETRYLNATLAAMQKAKDETINEIKRTNQNIDEVAKSWGDVRLKTETYSGIVETAMSIRQQQQMLSERENSKTLAQRRLVTLDKQLEKPYFARIDFSEKASDSGEPETIYIGLGSFSDGHDHFYVYDWRAPVASIYYDGGIGAVEYLTPDGTQEANVTLKRQFQIEDGVIVTLFDTEEAIGDAMLMNALSGESSTKMKSIVTTIQKEQNKIIRNTKSDLLFVQGAAGSGKTAAVLQRVAYLLYRYRGKLTSGQVVLFSPNQLFNDYIDQVLPELGEQNMVQMTFYQYTSRRLPKITVETLQERFEKDNNQTYQQFTALKGSLLMHQALLKYSQHLIHKDTKFRNLVFQGDVVISKQQIADTYYQYNENYGLGPRLEATRDHLMRQLTGRISSEMKKDWVDLAIENLSKQEYDELVGTGQVRLGDDEGEDAAANTRRAQLGPNAKEREFTSEKAERRFLAKQIVVRALRPLVRQIRRSAFLNINAQFIDFLQQLPEYLDLSEFDLTKEQWHEHVAVVTKDLKQRKISLADTTLYLYLYDLLTGKHGERDIRFLFIDEIQDYTPLQLAFLKFSFPKAKFTVLGDLNQAIFTKDNAKNLQNNFANLFDSEKVEMVQLTQTYRSTQQITDFTKAILVDGKQIDAFNREGELPSVHVLTSEAEMLVKLQEQLRENDEQQDTTAIITKTLADAKALYAALKDAEVPVTLIQSENQRLAEGTIIVPSYLAKGLEFDAVVIWEANRSQYGHDSERQLLYTVASRAMHRLTILASGTLSPLISAIPNTLYRG</sequence>
<dbReference type="InterPro" id="IPR013986">
    <property type="entry name" value="DExx_box_DNA_helicase_dom_sf"/>
</dbReference>
<dbReference type="EMBL" id="PUFI01000005">
    <property type="protein sequence ID" value="TDG69590.1"/>
    <property type="molecule type" value="Genomic_DNA"/>
</dbReference>
<dbReference type="GO" id="GO:0000725">
    <property type="term" value="P:recombinational repair"/>
    <property type="evidence" value="ECO:0007669"/>
    <property type="project" value="TreeGrafter"/>
</dbReference>
<dbReference type="GO" id="GO:0003677">
    <property type="term" value="F:DNA binding"/>
    <property type="evidence" value="ECO:0007669"/>
    <property type="project" value="InterPro"/>
</dbReference>
<dbReference type="InterPro" id="IPR027785">
    <property type="entry name" value="UvrD-like_helicase_C"/>
</dbReference>
<dbReference type="InterPro" id="IPR048228">
    <property type="entry name" value="HelD_bacillota"/>
</dbReference>
<feature type="coiled-coil region" evidence="6">
    <location>
        <begin position="17"/>
        <end position="44"/>
    </location>
</feature>
<gene>
    <name evidence="8" type="ORF">C5L23_001052</name>
</gene>
<dbReference type="Pfam" id="PF13538">
    <property type="entry name" value="UvrD_C_2"/>
    <property type="match status" value="1"/>
</dbReference>
<dbReference type="InterPro" id="IPR000212">
    <property type="entry name" value="DNA_helicase_UvrD/REP"/>
</dbReference>
<dbReference type="Gene3D" id="1.10.10.160">
    <property type="match status" value="1"/>
</dbReference>
<dbReference type="InterPro" id="IPR027417">
    <property type="entry name" value="P-loop_NTPase"/>
</dbReference>
<evidence type="ECO:0000256" key="3">
    <source>
        <dbReference type="ARBA" id="ARBA00022806"/>
    </source>
</evidence>
<dbReference type="SUPFAM" id="SSF52540">
    <property type="entry name" value="P-loop containing nucleoside triphosphate hydrolases"/>
    <property type="match status" value="1"/>
</dbReference>
<dbReference type="Gene3D" id="3.40.50.300">
    <property type="entry name" value="P-loop containing nucleotide triphosphate hydrolases"/>
    <property type="match status" value="3"/>
</dbReference>
<dbReference type="PANTHER" id="PTHR11070">
    <property type="entry name" value="UVRD / RECB / PCRA DNA HELICASE FAMILY MEMBER"/>
    <property type="match status" value="1"/>
</dbReference>
<proteinExistence type="predicted"/>
<dbReference type="GO" id="GO:0016787">
    <property type="term" value="F:hydrolase activity"/>
    <property type="evidence" value="ECO:0007669"/>
    <property type="project" value="UniProtKB-UniRule"/>
</dbReference>
<dbReference type="STRING" id="907931.GCA_000165675_00320"/>
<dbReference type="GO" id="GO:0005524">
    <property type="term" value="F:ATP binding"/>
    <property type="evidence" value="ECO:0007669"/>
    <property type="project" value="UniProtKB-UniRule"/>
</dbReference>
<evidence type="ECO:0000256" key="6">
    <source>
        <dbReference type="SAM" id="Coils"/>
    </source>
</evidence>
<protein>
    <recommendedName>
        <fullName evidence="7">UvrD-like helicase ATP-binding domain-containing protein</fullName>
    </recommendedName>
</protein>
<dbReference type="Proteomes" id="UP000295681">
    <property type="component" value="Unassembled WGS sequence"/>
</dbReference>
<keyword evidence="4 5" id="KW-0067">ATP-binding</keyword>
<evidence type="ECO:0000313" key="8">
    <source>
        <dbReference type="EMBL" id="TDG69590.1"/>
    </source>
</evidence>
<evidence type="ECO:0000256" key="2">
    <source>
        <dbReference type="ARBA" id="ARBA00022801"/>
    </source>
</evidence>
<keyword evidence="2 5" id="KW-0378">Hydrolase</keyword>
<dbReference type="GO" id="GO:0043138">
    <property type="term" value="F:3'-5' DNA helicase activity"/>
    <property type="evidence" value="ECO:0007669"/>
    <property type="project" value="TreeGrafter"/>
</dbReference>
<dbReference type="InterPro" id="IPR014016">
    <property type="entry name" value="UvrD-like_ATP-bd"/>
</dbReference>
<dbReference type="PROSITE" id="PS51198">
    <property type="entry name" value="UVRD_HELICASE_ATP_BIND"/>
    <property type="match status" value="1"/>
</dbReference>
<dbReference type="NCBIfam" id="NF041464">
    <property type="entry name" value="HelD_BACSU"/>
    <property type="match status" value="1"/>
</dbReference>
<evidence type="ECO:0000256" key="4">
    <source>
        <dbReference type="ARBA" id="ARBA00022840"/>
    </source>
</evidence>
<feature type="binding site" evidence="5">
    <location>
        <begin position="231"/>
        <end position="238"/>
    </location>
    <ligand>
        <name>ATP</name>
        <dbReference type="ChEBI" id="CHEBI:30616"/>
    </ligand>
</feature>
<dbReference type="AlphaFoldDB" id="A0A4R5NAR1"/>
<evidence type="ECO:0000256" key="5">
    <source>
        <dbReference type="PROSITE-ProRule" id="PRU00560"/>
    </source>
</evidence>
<dbReference type="RefSeq" id="WP_010008832.1">
    <property type="nucleotide sequence ID" value="NZ_JAGYGP010000001.1"/>
</dbReference>
<dbReference type="Pfam" id="PF00580">
    <property type="entry name" value="UvrD-helicase"/>
    <property type="match status" value="1"/>
</dbReference>
<keyword evidence="9" id="KW-1185">Reference proteome</keyword>
<name>A0A4R5NAR1_9LACO</name>
<evidence type="ECO:0000313" key="9">
    <source>
        <dbReference type="Proteomes" id="UP000295681"/>
    </source>
</evidence>
<accession>A0A4R5NAR1</accession>
<evidence type="ECO:0000256" key="1">
    <source>
        <dbReference type="ARBA" id="ARBA00022741"/>
    </source>
</evidence>
<comment type="caution">
    <text evidence="8">The sequence shown here is derived from an EMBL/GenBank/DDBJ whole genome shotgun (WGS) entry which is preliminary data.</text>
</comment>